<dbReference type="InterPro" id="IPR011611">
    <property type="entry name" value="PfkB_dom"/>
</dbReference>
<feature type="domain" description="Carbohydrate kinase PfkB" evidence="4">
    <location>
        <begin position="5"/>
        <end position="290"/>
    </location>
</feature>
<evidence type="ECO:0000256" key="1">
    <source>
        <dbReference type="ARBA" id="ARBA00022679"/>
    </source>
</evidence>
<evidence type="ECO:0000313" key="6">
    <source>
        <dbReference type="Proteomes" id="UP001237595"/>
    </source>
</evidence>
<dbReference type="PANTHER" id="PTHR10584">
    <property type="entry name" value="SUGAR KINASE"/>
    <property type="match status" value="1"/>
</dbReference>
<reference evidence="5 6" key="1">
    <citation type="submission" date="2023-04" db="EMBL/GenBank/DDBJ databases">
        <title>Draft genome sequence of Saccharopolyspora sp. TS4A08 isolated from sweet potato rhizospheric soil.</title>
        <authorList>
            <person name="Suksaard P."/>
            <person name="Duangmal K."/>
        </authorList>
    </citation>
    <scope>NUCLEOTIDE SEQUENCE [LARGE SCALE GENOMIC DNA]</scope>
    <source>
        <strain evidence="5 6">TS4A08</strain>
    </source>
</reference>
<dbReference type="RefSeq" id="WP_281455663.1">
    <property type="nucleotide sequence ID" value="NZ_JASAOF010000005.1"/>
</dbReference>
<organism evidence="5 6">
    <name type="scientific">Saccharopolyspora ipomoeae</name>
    <dbReference type="NCBI Taxonomy" id="3042027"/>
    <lineage>
        <taxon>Bacteria</taxon>
        <taxon>Bacillati</taxon>
        <taxon>Actinomycetota</taxon>
        <taxon>Actinomycetes</taxon>
        <taxon>Pseudonocardiales</taxon>
        <taxon>Pseudonocardiaceae</taxon>
        <taxon>Saccharopolyspora</taxon>
    </lineage>
</organism>
<protein>
    <submittedName>
        <fullName evidence="5">PfkB family carbohydrate kinase</fullName>
    </submittedName>
</protein>
<gene>
    <name evidence="5" type="ORF">QFW96_12005</name>
</gene>
<evidence type="ECO:0000256" key="3">
    <source>
        <dbReference type="SAM" id="MobiDB-lite"/>
    </source>
</evidence>
<dbReference type="Proteomes" id="UP001237595">
    <property type="component" value="Unassembled WGS sequence"/>
</dbReference>
<dbReference type="GO" id="GO:0016301">
    <property type="term" value="F:kinase activity"/>
    <property type="evidence" value="ECO:0007669"/>
    <property type="project" value="UniProtKB-KW"/>
</dbReference>
<evidence type="ECO:0000256" key="2">
    <source>
        <dbReference type="ARBA" id="ARBA00022777"/>
    </source>
</evidence>
<feature type="compositionally biased region" description="Low complexity" evidence="3">
    <location>
        <begin position="303"/>
        <end position="321"/>
    </location>
</feature>
<keyword evidence="2 5" id="KW-0418">Kinase</keyword>
<proteinExistence type="predicted"/>
<dbReference type="Gene3D" id="3.40.1190.20">
    <property type="match status" value="1"/>
</dbReference>
<dbReference type="PANTHER" id="PTHR10584:SF166">
    <property type="entry name" value="RIBOKINASE"/>
    <property type="match status" value="1"/>
</dbReference>
<accession>A0ABT6PMV4</accession>
<evidence type="ECO:0000313" key="5">
    <source>
        <dbReference type="EMBL" id="MDI2029342.1"/>
    </source>
</evidence>
<dbReference type="EMBL" id="JASAOF010000005">
    <property type="protein sequence ID" value="MDI2029342.1"/>
    <property type="molecule type" value="Genomic_DNA"/>
</dbReference>
<evidence type="ECO:0000259" key="4">
    <source>
        <dbReference type="Pfam" id="PF00294"/>
    </source>
</evidence>
<dbReference type="SUPFAM" id="SSF53613">
    <property type="entry name" value="Ribokinase-like"/>
    <property type="match status" value="1"/>
</dbReference>
<dbReference type="Pfam" id="PF00294">
    <property type="entry name" value="PfkB"/>
    <property type="match status" value="1"/>
</dbReference>
<keyword evidence="6" id="KW-1185">Reference proteome</keyword>
<dbReference type="InterPro" id="IPR029056">
    <property type="entry name" value="Ribokinase-like"/>
</dbReference>
<comment type="caution">
    <text evidence="5">The sequence shown here is derived from an EMBL/GenBank/DDBJ whole genome shotgun (WGS) entry which is preliminary data.</text>
</comment>
<sequence>MTGRLVHTGQVVLDLVMRVPSLPPTGGDVLAESTELLPGGGFNVMSAAARSGARVVYAGAHGTGRFADQAREALRAEGIEAAQPQQTDSDNGICVALVEPGGERTFVTGVGAEGRLLPEQLAQVRTEPDDVVYVSGYSLLHASNREALLDWLPGVGSRVMLDPCPLVADIPAEVLDAVLPRVDVLSCNAAEARALTGSPDAETAAHDLGSRLGSSAVVVRDGANGCVLAVQGEIRRVPGFSADPVDTNGAGDTHCGVLAAALLEGADLPEAALRANAAAALSVQRRGPATAPLRAELAEFLARRTSPTPTPQTRSQWKSGS</sequence>
<name>A0ABT6PMV4_9PSEU</name>
<keyword evidence="1" id="KW-0808">Transferase</keyword>
<feature type="region of interest" description="Disordered" evidence="3">
    <location>
        <begin position="301"/>
        <end position="321"/>
    </location>
</feature>